<dbReference type="Pfam" id="PF04055">
    <property type="entry name" value="Radical_SAM"/>
    <property type="match status" value="1"/>
</dbReference>
<dbReference type="SUPFAM" id="SSF102114">
    <property type="entry name" value="Radical SAM enzymes"/>
    <property type="match status" value="1"/>
</dbReference>
<evidence type="ECO:0000256" key="4">
    <source>
        <dbReference type="ARBA" id="ARBA00023004"/>
    </source>
</evidence>
<dbReference type="Proteomes" id="UP000244959">
    <property type="component" value="Chromosome I"/>
</dbReference>
<dbReference type="SFLD" id="SFLDG01386">
    <property type="entry name" value="main_SPASM_domain-containing"/>
    <property type="match status" value="1"/>
</dbReference>
<sequence length="382" mass="43562">MSSLDIVLKTVERCNLNCSYCYFFNGLDKTYLKRPKYITKDVINHLARFLRDGIISLNLTNIHIVLHGGEPLMQPKADFVYLIETLKSSILNADIIFSMQTNATLVTSSWIDLLNRYEVSVGVSIDGPKEYNDKYRIDHYGNGSYEQVVKGIRLLQEGLTRKPGCLTVINPEFDGRKIYRHLVDLGFKNIDFLLPDNNYANPPAYKITKYKKFLIEVFDEWTKDNNQEISVRKLKSIILQLLGRKPLIYGFGNGNTTDNIPLLAIRSDGEICPTDELMSTEQAVINLGNKNVCNSMLNEVINHEIFKEIALANQIIPDKCSRCCWYKACGAGNLLGRFSKENRFNNHSIYCEAFQELYAHITSYLINSGIAPQVITNNLFNK</sequence>
<dbReference type="GO" id="GO:0016491">
    <property type="term" value="F:oxidoreductase activity"/>
    <property type="evidence" value="ECO:0007669"/>
    <property type="project" value="UniProtKB-KW"/>
</dbReference>
<evidence type="ECO:0000256" key="2">
    <source>
        <dbReference type="ARBA" id="ARBA00022691"/>
    </source>
</evidence>
<dbReference type="InterPro" id="IPR007197">
    <property type="entry name" value="rSAM"/>
</dbReference>
<dbReference type="SFLD" id="SFLDG01067">
    <property type="entry name" value="SPASM/twitch_domain_containing"/>
    <property type="match status" value="1"/>
</dbReference>
<keyword evidence="2" id="KW-0949">S-adenosyl-L-methionine</keyword>
<dbReference type="SFLD" id="SFLDS00029">
    <property type="entry name" value="Radical_SAM"/>
    <property type="match status" value="1"/>
</dbReference>
<evidence type="ECO:0000313" key="7">
    <source>
        <dbReference type="EMBL" id="SPR06954.1"/>
    </source>
</evidence>
<dbReference type="PROSITE" id="PS51918">
    <property type="entry name" value="RADICAL_SAM"/>
    <property type="match status" value="1"/>
</dbReference>
<dbReference type="RefSeq" id="WP_109234823.1">
    <property type="nucleotide sequence ID" value="NZ_LS398551.1"/>
</dbReference>
<reference evidence="8" key="1">
    <citation type="submission" date="2018-03" db="EMBL/GenBank/DDBJ databases">
        <authorList>
            <person name="Batty M. E."/>
            <person name="Batty M E."/>
        </authorList>
    </citation>
    <scope>NUCLEOTIDE SEQUENCE [LARGE SCALE GENOMIC DNA]</scope>
    <source>
        <strain evidence="8">Gilliam</strain>
    </source>
</reference>
<dbReference type="GO" id="GO:0051536">
    <property type="term" value="F:iron-sulfur cluster binding"/>
    <property type="evidence" value="ECO:0007669"/>
    <property type="project" value="UniProtKB-KW"/>
</dbReference>
<name>A0A2U3R150_ORITS</name>
<evidence type="ECO:0000313" key="8">
    <source>
        <dbReference type="Proteomes" id="UP000244959"/>
    </source>
</evidence>
<evidence type="ECO:0000256" key="5">
    <source>
        <dbReference type="ARBA" id="ARBA00023014"/>
    </source>
</evidence>
<dbReference type="EMBL" id="LS398551">
    <property type="protein sequence ID" value="SPR06954.1"/>
    <property type="molecule type" value="Genomic_DNA"/>
</dbReference>
<gene>
    <name evidence="7" type="ORF">GILLIAM_01350</name>
</gene>
<dbReference type="SFLD" id="SFLDG01384">
    <property type="entry name" value="thioether_bond_formation_requi"/>
    <property type="match status" value="1"/>
</dbReference>
<keyword evidence="3" id="KW-0479">Metal-binding</keyword>
<keyword evidence="7" id="KW-0560">Oxidoreductase</keyword>
<dbReference type="InterPro" id="IPR013785">
    <property type="entry name" value="Aldolase_TIM"/>
</dbReference>
<evidence type="ECO:0000256" key="3">
    <source>
        <dbReference type="ARBA" id="ARBA00022723"/>
    </source>
</evidence>
<feature type="domain" description="Radical SAM core" evidence="6">
    <location>
        <begin position="1"/>
        <end position="244"/>
    </location>
</feature>
<keyword evidence="4" id="KW-0408">Iron</keyword>
<accession>A0A2U3R150</accession>
<dbReference type="Gene3D" id="3.20.20.70">
    <property type="entry name" value="Aldolase class I"/>
    <property type="match status" value="1"/>
</dbReference>
<comment type="cofactor">
    <cofactor evidence="1">
        <name>[4Fe-4S] cluster</name>
        <dbReference type="ChEBI" id="CHEBI:49883"/>
    </cofactor>
</comment>
<dbReference type="PANTHER" id="PTHR43273:SF8">
    <property type="entry name" value="RADICAL SAM DOMAIN PROTEIN"/>
    <property type="match status" value="1"/>
</dbReference>
<dbReference type="AlphaFoldDB" id="A0A2U3R150"/>
<evidence type="ECO:0000256" key="1">
    <source>
        <dbReference type="ARBA" id="ARBA00001966"/>
    </source>
</evidence>
<protein>
    <submittedName>
        <fullName evidence="7">Anaerobic sulfatase-maturating enzyme</fullName>
        <ecNumber evidence="7">1.8.98.-</ecNumber>
    </submittedName>
</protein>
<organism evidence="7 8">
    <name type="scientific">Orientia tsutsugamushi str. Gilliam</name>
    <dbReference type="NCBI Taxonomy" id="1359184"/>
    <lineage>
        <taxon>Bacteria</taxon>
        <taxon>Pseudomonadati</taxon>
        <taxon>Pseudomonadota</taxon>
        <taxon>Alphaproteobacteria</taxon>
        <taxon>Rickettsiales</taxon>
        <taxon>Rickettsiaceae</taxon>
        <taxon>Rickettsieae</taxon>
        <taxon>Orientia</taxon>
    </lineage>
</organism>
<evidence type="ECO:0000259" key="6">
    <source>
        <dbReference type="PROSITE" id="PS51918"/>
    </source>
</evidence>
<dbReference type="CDD" id="cd01335">
    <property type="entry name" value="Radical_SAM"/>
    <property type="match status" value="1"/>
</dbReference>
<dbReference type="InterPro" id="IPR058240">
    <property type="entry name" value="rSAM_sf"/>
</dbReference>
<dbReference type="EC" id="1.8.98.-" evidence="7"/>
<dbReference type="PANTHER" id="PTHR43273">
    <property type="entry name" value="ANAEROBIC SULFATASE-MATURATING ENZYME HOMOLOG ASLB-RELATED"/>
    <property type="match status" value="1"/>
</dbReference>
<dbReference type="GO" id="GO:0046872">
    <property type="term" value="F:metal ion binding"/>
    <property type="evidence" value="ECO:0007669"/>
    <property type="project" value="UniProtKB-KW"/>
</dbReference>
<keyword evidence="5" id="KW-0411">Iron-sulfur</keyword>
<keyword evidence="8" id="KW-1185">Reference proteome</keyword>
<dbReference type="InterPro" id="IPR023867">
    <property type="entry name" value="Sulphatase_maturase_rSAM"/>
</dbReference>
<dbReference type="SFLD" id="SFLDG01072">
    <property type="entry name" value="dehydrogenase_like"/>
    <property type="match status" value="1"/>
</dbReference>
<proteinExistence type="predicted"/>